<dbReference type="EMBL" id="JAEAOA010000086">
    <property type="protein sequence ID" value="KAK3579979.1"/>
    <property type="molecule type" value="Genomic_DNA"/>
</dbReference>
<dbReference type="AlphaFoldDB" id="A0AAE0RUW5"/>
<reference evidence="1" key="1">
    <citation type="journal article" date="2021" name="Genome Biol. Evol.">
        <title>A High-Quality Reference Genome for a Parasitic Bivalve with Doubly Uniparental Inheritance (Bivalvia: Unionida).</title>
        <authorList>
            <person name="Smith C.H."/>
        </authorList>
    </citation>
    <scope>NUCLEOTIDE SEQUENCE</scope>
    <source>
        <strain evidence="1">CHS0354</strain>
    </source>
</reference>
<comment type="caution">
    <text evidence="1">The sequence shown here is derived from an EMBL/GenBank/DDBJ whole genome shotgun (WGS) entry which is preliminary data.</text>
</comment>
<evidence type="ECO:0000313" key="2">
    <source>
        <dbReference type="Proteomes" id="UP001195483"/>
    </source>
</evidence>
<evidence type="ECO:0000313" key="1">
    <source>
        <dbReference type="EMBL" id="KAK3579979.1"/>
    </source>
</evidence>
<gene>
    <name evidence="1" type="ORF">CHS0354_000856</name>
</gene>
<dbReference type="Proteomes" id="UP001195483">
    <property type="component" value="Unassembled WGS sequence"/>
</dbReference>
<organism evidence="1 2">
    <name type="scientific">Potamilus streckersoni</name>
    <dbReference type="NCBI Taxonomy" id="2493646"/>
    <lineage>
        <taxon>Eukaryota</taxon>
        <taxon>Metazoa</taxon>
        <taxon>Spiralia</taxon>
        <taxon>Lophotrochozoa</taxon>
        <taxon>Mollusca</taxon>
        <taxon>Bivalvia</taxon>
        <taxon>Autobranchia</taxon>
        <taxon>Heteroconchia</taxon>
        <taxon>Palaeoheterodonta</taxon>
        <taxon>Unionida</taxon>
        <taxon>Unionoidea</taxon>
        <taxon>Unionidae</taxon>
        <taxon>Ambleminae</taxon>
        <taxon>Lampsilini</taxon>
        <taxon>Potamilus</taxon>
    </lineage>
</organism>
<keyword evidence="2" id="KW-1185">Reference proteome</keyword>
<name>A0AAE0RUW5_9BIVA</name>
<reference evidence="1" key="2">
    <citation type="journal article" date="2021" name="Genome Biol. Evol.">
        <title>Developing a high-quality reference genome for a parasitic bivalve with doubly uniparental inheritance (Bivalvia: Unionida).</title>
        <authorList>
            <person name="Smith C.H."/>
        </authorList>
    </citation>
    <scope>NUCLEOTIDE SEQUENCE</scope>
    <source>
        <strain evidence="1">CHS0354</strain>
        <tissue evidence="1">Mantle</tissue>
    </source>
</reference>
<protein>
    <recommendedName>
        <fullName evidence="3">DNA-directed DNA polymerase</fullName>
    </recommendedName>
</protein>
<sequence length="104" mass="12205">MFTCYEVLELLGDRVMYFDTDNCIYIDRLGQMYPAIKGDRLRAWREEQLNDKILSFASDGLTSQDCTFSHTQNRQSTLEKVIKYCSRSEFDFSISSVYRTDTLV</sequence>
<reference evidence="1" key="3">
    <citation type="submission" date="2023-05" db="EMBL/GenBank/DDBJ databases">
        <authorList>
            <person name="Smith C.H."/>
        </authorList>
    </citation>
    <scope>NUCLEOTIDE SEQUENCE</scope>
    <source>
        <strain evidence="1">CHS0354</strain>
        <tissue evidence="1">Mantle</tissue>
    </source>
</reference>
<proteinExistence type="predicted"/>
<evidence type="ECO:0008006" key="3">
    <source>
        <dbReference type="Google" id="ProtNLM"/>
    </source>
</evidence>
<accession>A0AAE0RUW5</accession>